<evidence type="ECO:0000313" key="6">
    <source>
        <dbReference type="EMBL" id="SVB17465.1"/>
    </source>
</evidence>
<dbReference type="InterPro" id="IPR036157">
    <property type="entry name" value="dUTPase-like_sf"/>
</dbReference>
<dbReference type="GO" id="GO:0006226">
    <property type="term" value="P:dUMP biosynthetic process"/>
    <property type="evidence" value="ECO:0007669"/>
    <property type="project" value="InterPro"/>
</dbReference>
<protein>
    <recommendedName>
        <fullName evidence="2">dUTP diphosphatase</fullName>
        <ecNumber evidence="2">3.6.1.23</ecNumber>
    </recommendedName>
</protein>
<dbReference type="InterPro" id="IPR033704">
    <property type="entry name" value="dUTPase_trimeric"/>
</dbReference>
<sequence length="145" mass="15894">MHLKIKPFNNSIRSLYENHGSFHDGDAGIDLFVTEDQTIQPGETARIHLGIACENAENKPYLLMPRSSISKTPLRQCNSIGLIDAGYRGEIMAAVDNIKDKPFTLETGQRLFQLAAMDGSPIHFELVDELTETDRGEGGFGSTGA</sequence>
<dbReference type="GO" id="GO:0046081">
    <property type="term" value="P:dUTP catabolic process"/>
    <property type="evidence" value="ECO:0007669"/>
    <property type="project" value="InterPro"/>
</dbReference>
<dbReference type="SUPFAM" id="SSF51283">
    <property type="entry name" value="dUTPase-like"/>
    <property type="match status" value="1"/>
</dbReference>
<evidence type="ECO:0000259" key="5">
    <source>
        <dbReference type="Pfam" id="PF00692"/>
    </source>
</evidence>
<dbReference type="CDD" id="cd07557">
    <property type="entry name" value="trimeric_dUTPase"/>
    <property type="match status" value="1"/>
</dbReference>
<dbReference type="PANTHER" id="PTHR11241:SF0">
    <property type="entry name" value="DEOXYURIDINE 5'-TRIPHOSPHATE NUCLEOTIDOHYDROLASE"/>
    <property type="match status" value="1"/>
</dbReference>
<keyword evidence="4" id="KW-0546">Nucleotide metabolism</keyword>
<proteinExistence type="inferred from homology"/>
<dbReference type="InterPro" id="IPR008181">
    <property type="entry name" value="dUTPase"/>
</dbReference>
<name>A0A382BUJ1_9ZZZZ</name>
<dbReference type="AlphaFoldDB" id="A0A382BUJ1"/>
<reference evidence="6" key="1">
    <citation type="submission" date="2018-05" db="EMBL/GenBank/DDBJ databases">
        <authorList>
            <person name="Lanie J.A."/>
            <person name="Ng W.-L."/>
            <person name="Kazmierczak K.M."/>
            <person name="Andrzejewski T.M."/>
            <person name="Davidsen T.M."/>
            <person name="Wayne K.J."/>
            <person name="Tettelin H."/>
            <person name="Glass J.I."/>
            <person name="Rusch D."/>
            <person name="Podicherti R."/>
            <person name="Tsui H.-C.T."/>
            <person name="Winkler M.E."/>
        </authorList>
    </citation>
    <scope>NUCLEOTIDE SEQUENCE</scope>
</reference>
<accession>A0A382BUJ1</accession>
<evidence type="ECO:0000256" key="3">
    <source>
        <dbReference type="ARBA" id="ARBA00022801"/>
    </source>
</evidence>
<dbReference type="InterPro" id="IPR029054">
    <property type="entry name" value="dUTPase-like"/>
</dbReference>
<dbReference type="EMBL" id="UINC01031432">
    <property type="protein sequence ID" value="SVB17465.1"/>
    <property type="molecule type" value="Genomic_DNA"/>
</dbReference>
<feature type="domain" description="dUTPase-like" evidence="5">
    <location>
        <begin position="24"/>
        <end position="144"/>
    </location>
</feature>
<dbReference type="EC" id="3.6.1.23" evidence="2"/>
<evidence type="ECO:0000256" key="4">
    <source>
        <dbReference type="ARBA" id="ARBA00023080"/>
    </source>
</evidence>
<dbReference type="Pfam" id="PF00692">
    <property type="entry name" value="dUTPase"/>
    <property type="match status" value="1"/>
</dbReference>
<dbReference type="Gene3D" id="2.70.40.10">
    <property type="match status" value="1"/>
</dbReference>
<comment type="similarity">
    <text evidence="1">Belongs to the dUTPase family.</text>
</comment>
<organism evidence="6">
    <name type="scientific">marine metagenome</name>
    <dbReference type="NCBI Taxonomy" id="408172"/>
    <lineage>
        <taxon>unclassified sequences</taxon>
        <taxon>metagenomes</taxon>
        <taxon>ecological metagenomes</taxon>
    </lineage>
</organism>
<evidence type="ECO:0000256" key="1">
    <source>
        <dbReference type="ARBA" id="ARBA00006581"/>
    </source>
</evidence>
<evidence type="ECO:0000256" key="2">
    <source>
        <dbReference type="ARBA" id="ARBA00012379"/>
    </source>
</evidence>
<dbReference type="GO" id="GO:0004170">
    <property type="term" value="F:dUTP diphosphatase activity"/>
    <property type="evidence" value="ECO:0007669"/>
    <property type="project" value="UniProtKB-EC"/>
</dbReference>
<dbReference type="GO" id="GO:0000287">
    <property type="term" value="F:magnesium ion binding"/>
    <property type="evidence" value="ECO:0007669"/>
    <property type="project" value="InterPro"/>
</dbReference>
<gene>
    <name evidence="6" type="ORF">METZ01_LOCUS170319</name>
</gene>
<keyword evidence="3" id="KW-0378">Hydrolase</keyword>
<dbReference type="PANTHER" id="PTHR11241">
    <property type="entry name" value="DEOXYURIDINE 5'-TRIPHOSPHATE NUCLEOTIDOHYDROLASE"/>
    <property type="match status" value="1"/>
</dbReference>